<dbReference type="InterPro" id="IPR036390">
    <property type="entry name" value="WH_DNA-bd_sf"/>
</dbReference>
<gene>
    <name evidence="6" type="ORF">ACFS2C_14665</name>
</gene>
<evidence type="ECO:0000256" key="3">
    <source>
        <dbReference type="ARBA" id="ARBA00023125"/>
    </source>
</evidence>
<dbReference type="InterPro" id="IPR000847">
    <property type="entry name" value="LysR_HTH_N"/>
</dbReference>
<feature type="domain" description="HTH lysR-type" evidence="5">
    <location>
        <begin position="1"/>
        <end position="58"/>
    </location>
</feature>
<dbReference type="RefSeq" id="WP_377392188.1">
    <property type="nucleotide sequence ID" value="NZ_JBHSAN010000028.1"/>
</dbReference>
<dbReference type="CDD" id="cd08414">
    <property type="entry name" value="PBP2_LTTR_aromatics_like"/>
    <property type="match status" value="1"/>
</dbReference>
<dbReference type="EMBL" id="JBHUOF010000019">
    <property type="protein sequence ID" value="MFD2800634.1"/>
    <property type="molecule type" value="Genomic_DNA"/>
</dbReference>
<dbReference type="PRINTS" id="PR00039">
    <property type="entry name" value="HTHLYSR"/>
</dbReference>
<dbReference type="Pfam" id="PF00126">
    <property type="entry name" value="HTH_1"/>
    <property type="match status" value="1"/>
</dbReference>
<evidence type="ECO:0000256" key="4">
    <source>
        <dbReference type="ARBA" id="ARBA00023163"/>
    </source>
</evidence>
<dbReference type="SUPFAM" id="SSF46785">
    <property type="entry name" value="Winged helix' DNA-binding domain"/>
    <property type="match status" value="1"/>
</dbReference>
<dbReference type="Proteomes" id="UP001597478">
    <property type="component" value="Unassembled WGS sequence"/>
</dbReference>
<proteinExistence type="inferred from homology"/>
<protein>
    <submittedName>
        <fullName evidence="6">LysR substrate-binding domain-containing protein</fullName>
    </submittedName>
</protein>
<accession>A0ABW5W9H4</accession>
<keyword evidence="2" id="KW-0805">Transcription regulation</keyword>
<evidence type="ECO:0000259" key="5">
    <source>
        <dbReference type="PROSITE" id="PS50931"/>
    </source>
</evidence>
<dbReference type="InterPro" id="IPR005119">
    <property type="entry name" value="LysR_subst-bd"/>
</dbReference>
<dbReference type="PANTHER" id="PTHR30346:SF0">
    <property type="entry name" value="HCA OPERON TRANSCRIPTIONAL ACTIVATOR HCAR"/>
    <property type="match status" value="1"/>
</dbReference>
<dbReference type="Gene3D" id="3.40.190.10">
    <property type="entry name" value="Periplasmic binding protein-like II"/>
    <property type="match status" value="2"/>
</dbReference>
<sequence>MDIAQVRAFLAVAEDLHFGRAAERLRIGQPPLSRTIKHLERELGVTLFDRTTRSVRLTPAGQALVTPAREVLEAVRRAQTSVRSGSEESGLVRIAFAGLSTHRLVAGLARAVRSRSPGIQLDLFSHTYARPALKKVIDSETDIALGRWRDIPAGLSSQVVMADSLVIALPDTHVLAGARRISLGQLATDTFITLPADYGSVLTEQLVLLAESTGFTPKIVQEAPDTQTALALVGAEVGCHLTLASVAECVSDPHVVLLPIDEVGGSVDMRAAWRADHGDPALSAVIEELFRLSRGAR</sequence>
<dbReference type="Pfam" id="PF03466">
    <property type="entry name" value="LysR_substrate"/>
    <property type="match status" value="1"/>
</dbReference>
<dbReference type="PROSITE" id="PS50931">
    <property type="entry name" value="HTH_LYSR"/>
    <property type="match status" value="1"/>
</dbReference>
<dbReference type="Gene3D" id="1.10.10.10">
    <property type="entry name" value="Winged helix-like DNA-binding domain superfamily/Winged helix DNA-binding domain"/>
    <property type="match status" value="1"/>
</dbReference>
<comment type="similarity">
    <text evidence="1">Belongs to the LysR transcriptional regulatory family.</text>
</comment>
<dbReference type="InterPro" id="IPR036388">
    <property type="entry name" value="WH-like_DNA-bd_sf"/>
</dbReference>
<reference evidence="7" key="1">
    <citation type="journal article" date="2019" name="Int. J. Syst. Evol. Microbiol.">
        <title>The Global Catalogue of Microorganisms (GCM) 10K type strain sequencing project: providing services to taxonomists for standard genome sequencing and annotation.</title>
        <authorList>
            <consortium name="The Broad Institute Genomics Platform"/>
            <consortium name="The Broad Institute Genome Sequencing Center for Infectious Disease"/>
            <person name="Wu L."/>
            <person name="Ma J."/>
        </authorList>
    </citation>
    <scope>NUCLEOTIDE SEQUENCE [LARGE SCALE GENOMIC DNA]</scope>
    <source>
        <strain evidence="7">IBRC-M 10906</strain>
    </source>
</reference>
<evidence type="ECO:0000256" key="1">
    <source>
        <dbReference type="ARBA" id="ARBA00009437"/>
    </source>
</evidence>
<comment type="caution">
    <text evidence="6">The sequence shown here is derived from an EMBL/GenBank/DDBJ whole genome shotgun (WGS) entry which is preliminary data.</text>
</comment>
<dbReference type="SUPFAM" id="SSF53850">
    <property type="entry name" value="Periplasmic binding protein-like II"/>
    <property type="match status" value="1"/>
</dbReference>
<name>A0ABW5W9H4_9PSEU</name>
<evidence type="ECO:0000313" key="7">
    <source>
        <dbReference type="Proteomes" id="UP001597478"/>
    </source>
</evidence>
<evidence type="ECO:0000313" key="6">
    <source>
        <dbReference type="EMBL" id="MFD2800634.1"/>
    </source>
</evidence>
<keyword evidence="7" id="KW-1185">Reference proteome</keyword>
<keyword evidence="4" id="KW-0804">Transcription</keyword>
<keyword evidence="3" id="KW-0238">DNA-binding</keyword>
<dbReference type="PANTHER" id="PTHR30346">
    <property type="entry name" value="TRANSCRIPTIONAL DUAL REGULATOR HCAR-RELATED"/>
    <property type="match status" value="1"/>
</dbReference>
<evidence type="ECO:0000256" key="2">
    <source>
        <dbReference type="ARBA" id="ARBA00023015"/>
    </source>
</evidence>
<organism evidence="6 7">
    <name type="scientific">Prauserella oleivorans</name>
    <dbReference type="NCBI Taxonomy" id="1478153"/>
    <lineage>
        <taxon>Bacteria</taxon>
        <taxon>Bacillati</taxon>
        <taxon>Actinomycetota</taxon>
        <taxon>Actinomycetes</taxon>
        <taxon>Pseudonocardiales</taxon>
        <taxon>Pseudonocardiaceae</taxon>
        <taxon>Prauserella</taxon>
    </lineage>
</organism>